<dbReference type="Pfam" id="PF04738">
    <property type="entry name" value="Lant_dehydr_N"/>
    <property type="match status" value="1"/>
</dbReference>
<dbReference type="InterPro" id="IPR006827">
    <property type="entry name" value="Lant_deHydtase_N"/>
</dbReference>
<evidence type="ECO:0008006" key="5">
    <source>
        <dbReference type="Google" id="ProtNLM"/>
    </source>
</evidence>
<feature type="domain" description="Lantibiotic dehydratase N-terminal" evidence="1">
    <location>
        <begin position="40"/>
        <end position="688"/>
    </location>
</feature>
<reference evidence="3 4" key="1">
    <citation type="submission" date="2015-01" db="EMBL/GenBank/DDBJ databases">
        <title>Draft genome sequence of Pedobacter sp. NL19 isolated from sludge of an effluent treatment pond in an abandoned uranium mine.</title>
        <authorList>
            <person name="Santos T."/>
            <person name="Caetano T."/>
            <person name="Covas C."/>
            <person name="Cruz A."/>
            <person name="Mendo S."/>
        </authorList>
    </citation>
    <scope>NUCLEOTIDE SEQUENCE [LARGE SCALE GENOMIC DNA]</scope>
    <source>
        <strain evidence="3 4">NL19</strain>
    </source>
</reference>
<dbReference type="Pfam" id="PF14028">
    <property type="entry name" value="Lant_dehydr_C"/>
    <property type="match status" value="1"/>
</dbReference>
<accession>A0A0D0GMN8</accession>
<gene>
    <name evidence="3" type="ORF">TH53_09115</name>
</gene>
<dbReference type="EMBL" id="JXRA01000034">
    <property type="protein sequence ID" value="KIO77430.1"/>
    <property type="molecule type" value="Genomic_DNA"/>
</dbReference>
<dbReference type="STRING" id="1503925.TH53_09115"/>
<comment type="caution">
    <text evidence="3">The sequence shown here is derived from an EMBL/GenBank/DDBJ whole genome shotgun (WGS) entry which is preliminary data.</text>
</comment>
<sequence>MKSEQKNFPYLFHPGLILRTPHYAFKSDYKAEDISLFLNNDAFLEAVYLASPVLFRECQKLKNGEISGKKDIVRITNSLLRYLSRMSSRSTPFGLFSGCSLINWARQKTSVTIAQHTFSRHTRLDMHYLCALAQKIAGHPAIRPELKYFPNTSIYTIADEIRYVEYHYLNNKRSHQISAVFNSAYLTKIISFSQTGRMLHDIADLITDENISAEEALRFTGELIDSQILVSELEPAITGHEFIYQILDTLQRIRTNTGDEYLIKVIEILTAIEQRLKDLDQHLYNPHSCYQEIIGLIKLLDVEFEEALLFQTDMSRKLPAGKMDLAIQESLAESFWLLNCLYPENKQDNLSSFAQRYYTRYEDKAMPLLEVMDAETGLGYLENRSHNVSPLIDDLILPDQGHKGTNQISFNRTSRLLFDKVSEALVKQVNEVLFTEEDFKDFSPQWDDTPPSVSALFRLVDEAENTILLENISGSSAANLLGRFTHIDKDIHELVKEIALAEQQTNPDVIFAEIIHLPESRLGNILLHTVFRDHEIPYLGKSSLGADERINSSDLMIAVKNGKIILYSKKLDKEIIPRLSTAHNFSSKALPVYQFLCDLQTRDLRSGFRFNWGSLASQHTFLPRAKYKNIILTPAQWQFRKEELKALLTATDENLPDVIAAFRKQWALPRYLVLADGDNELLIDLDNRFMIPSWLKTIRNRPLVLLKEFLYDPASSIASPEGKPFINQLIASLIKSAPVYALPLHQQLKANVTGKIIRTFTPGSGWVYYKWYCGAVYGDKILEEYLTPLVDELKETGVINQWFFIRYTDPQFHLRVRFQLTNVNLIGTCLNKVSSYMADLELNGVIWKSQIDSYRREMERYGENGIEYAESIFHADSTAQLNFLSLTGADDREDKRWIWGMKAADRLLDDFALSLQQKSSLMGIIRESFAIEFGVDKFVKTQINKKYADHRNIITRILDKSQDPIPEYDQLVALLEFRSQEISALVPGILNAAGLDNIQLENLLSSYLHMMLNRLFIADARTNEMMIYHLLDRYYQSVIAQTKNSAS</sequence>
<name>A0A0D0GMN8_9SPHI</name>
<evidence type="ECO:0000259" key="2">
    <source>
        <dbReference type="Pfam" id="PF14028"/>
    </source>
</evidence>
<dbReference type="RefSeq" id="WP_041880943.1">
    <property type="nucleotide sequence ID" value="NZ_CP157278.1"/>
</dbReference>
<dbReference type="NCBIfam" id="TIGR03891">
    <property type="entry name" value="thiopep_ocin"/>
    <property type="match status" value="1"/>
</dbReference>
<dbReference type="InterPro" id="IPR023809">
    <property type="entry name" value="Thiopep_bacteriocin_synth_dom"/>
</dbReference>
<proteinExistence type="predicted"/>
<keyword evidence="4" id="KW-1185">Reference proteome</keyword>
<evidence type="ECO:0000313" key="4">
    <source>
        <dbReference type="Proteomes" id="UP000032049"/>
    </source>
</evidence>
<dbReference type="Proteomes" id="UP000032049">
    <property type="component" value="Unassembled WGS sequence"/>
</dbReference>
<dbReference type="OrthoDB" id="1273722at2"/>
<feature type="domain" description="Thiopeptide-type bacteriocin biosynthesis" evidence="2">
    <location>
        <begin position="766"/>
        <end position="1035"/>
    </location>
</feature>
<protein>
    <recommendedName>
        <fullName evidence="5">Thiopeptide-type bacteriocin biosynthesis domain-containing protein</fullName>
    </recommendedName>
</protein>
<evidence type="ECO:0000313" key="3">
    <source>
        <dbReference type="EMBL" id="KIO77430.1"/>
    </source>
</evidence>
<dbReference type="AlphaFoldDB" id="A0A0D0GMN8"/>
<evidence type="ECO:0000259" key="1">
    <source>
        <dbReference type="Pfam" id="PF04738"/>
    </source>
</evidence>
<organism evidence="3 4">
    <name type="scientific">Pedobacter lusitanus</name>
    <dbReference type="NCBI Taxonomy" id="1503925"/>
    <lineage>
        <taxon>Bacteria</taxon>
        <taxon>Pseudomonadati</taxon>
        <taxon>Bacteroidota</taxon>
        <taxon>Sphingobacteriia</taxon>
        <taxon>Sphingobacteriales</taxon>
        <taxon>Sphingobacteriaceae</taxon>
        <taxon>Pedobacter</taxon>
    </lineage>
</organism>